<reference evidence="12 13" key="1">
    <citation type="submission" date="2020-09" db="EMBL/GenBank/DDBJ databases">
        <title>Characterization and genome sequencing of Ruminiclostridium sp. nov. MA18.</title>
        <authorList>
            <person name="Rettenmaier R."/>
            <person name="Kowollik M.-L."/>
            <person name="Liebl W."/>
            <person name="Zverlov V."/>
        </authorList>
    </citation>
    <scope>NUCLEOTIDE SEQUENCE [LARGE SCALE GENOMIC DNA]</scope>
    <source>
        <strain evidence="12 13">MA18</strain>
    </source>
</reference>
<evidence type="ECO:0000256" key="7">
    <source>
        <dbReference type="ARBA" id="ARBA00022777"/>
    </source>
</evidence>
<dbReference type="AlphaFoldDB" id="A0A4V6YE39"/>
<dbReference type="InterPro" id="IPR003594">
    <property type="entry name" value="HATPase_dom"/>
</dbReference>
<sequence length="574" mass="66996">MAANGYRRYVQKSIFRYMFSIILLLFILVFAFLIINMIWLTRVESQRNNTKIAKVLNQEIEKYKEGLSAFATDYNIINVCKQQSNEQTVKANRMLYDFSNSREIGGLFILVDLQGNIVSSNLYKDNQNIFLQSFLSKSLIKHMLNGPEKIFIVPSGLNYSYSQTGDLILSRTIMDGGKVVGFLFFDLLDEEIYQSVYKYNLDDVILTDQYNNLIFSIGRQSESFMGKYTVVNSQFEKKQSTTTNINGKYYLIIRNPISYSELYLYTLVSINFQLSLFRYAILFLIVVGLIMLIMLKPLAVLITNKNLYAIDELRNAVINMGKGNMEYSLRPHVFEEFQELHDTFRQMVLQREELQKKNSELIERKRVMEIKQLEEQINPHFVFNVLETLRYQVLIDAKKASEMIMSFANIMRYNIYYGDTIVPLKTDIEYVKDYLLLQKMRYNRRLTYSIDIPKELLDFKVPKLVIQPIVENSLKHGMKNVDSIHVKITAFIEDDCFKLIVQDNGTGIESEILDRLIEDLEKEDVSKEHIGMYNSHRVVRLLYGQPYGLKIESTYGKGTLVTIILPINERNDNV</sequence>
<dbReference type="PANTHER" id="PTHR34220:SF11">
    <property type="entry name" value="SENSOR PROTEIN KINASE HPTS"/>
    <property type="match status" value="1"/>
</dbReference>
<accession>A0A4V6YE39</accession>
<dbReference type="KEGG" id="rher:EHE19_005770"/>
<evidence type="ECO:0000256" key="9">
    <source>
        <dbReference type="ARBA" id="ARBA00022989"/>
    </source>
</evidence>
<evidence type="ECO:0000313" key="13">
    <source>
        <dbReference type="Proteomes" id="UP000306409"/>
    </source>
</evidence>
<dbReference type="InterPro" id="IPR005467">
    <property type="entry name" value="His_kinase_dom"/>
</dbReference>
<protein>
    <submittedName>
        <fullName evidence="12">Histidine kinase</fullName>
    </submittedName>
</protein>
<dbReference type="OrthoDB" id="9809348at2"/>
<evidence type="ECO:0000256" key="5">
    <source>
        <dbReference type="ARBA" id="ARBA00022692"/>
    </source>
</evidence>
<dbReference type="SUPFAM" id="SSF55874">
    <property type="entry name" value="ATPase domain of HSP90 chaperone/DNA topoisomerase II/histidine kinase"/>
    <property type="match status" value="1"/>
</dbReference>
<dbReference type="Pfam" id="PF06580">
    <property type="entry name" value="His_kinase"/>
    <property type="match status" value="1"/>
</dbReference>
<evidence type="ECO:0000256" key="4">
    <source>
        <dbReference type="ARBA" id="ARBA00022679"/>
    </source>
</evidence>
<evidence type="ECO:0000256" key="3">
    <source>
        <dbReference type="ARBA" id="ARBA00022553"/>
    </source>
</evidence>
<evidence type="ECO:0000256" key="1">
    <source>
        <dbReference type="ARBA" id="ARBA00004651"/>
    </source>
</evidence>
<evidence type="ECO:0000256" key="11">
    <source>
        <dbReference type="ARBA" id="ARBA00023136"/>
    </source>
</evidence>
<keyword evidence="3" id="KW-0597">Phosphoprotein</keyword>
<keyword evidence="4" id="KW-0808">Transferase</keyword>
<dbReference type="InterPro" id="IPR010559">
    <property type="entry name" value="Sig_transdc_His_kin_internal"/>
</dbReference>
<dbReference type="PROSITE" id="PS50109">
    <property type="entry name" value="HIS_KIN"/>
    <property type="match status" value="1"/>
</dbReference>
<evidence type="ECO:0000313" key="12">
    <source>
        <dbReference type="EMBL" id="QNU67950.1"/>
    </source>
</evidence>
<keyword evidence="9" id="KW-1133">Transmembrane helix</keyword>
<keyword evidence="2" id="KW-1003">Cell membrane</keyword>
<dbReference type="Pfam" id="PF02518">
    <property type="entry name" value="HATPase_c"/>
    <property type="match status" value="1"/>
</dbReference>
<evidence type="ECO:0000256" key="8">
    <source>
        <dbReference type="ARBA" id="ARBA00022840"/>
    </source>
</evidence>
<dbReference type="GO" id="GO:0000155">
    <property type="term" value="F:phosphorelay sensor kinase activity"/>
    <property type="evidence" value="ECO:0007669"/>
    <property type="project" value="InterPro"/>
</dbReference>
<dbReference type="InterPro" id="IPR050640">
    <property type="entry name" value="Bact_2-comp_sensor_kinase"/>
</dbReference>
<name>A0A4V6YE39_9FIRM</name>
<organism evidence="12 13">
    <name type="scientific">Ruminiclostridium herbifermentans</name>
    <dbReference type="NCBI Taxonomy" id="2488810"/>
    <lineage>
        <taxon>Bacteria</taxon>
        <taxon>Bacillati</taxon>
        <taxon>Bacillota</taxon>
        <taxon>Clostridia</taxon>
        <taxon>Eubacteriales</taxon>
        <taxon>Oscillospiraceae</taxon>
        <taxon>Ruminiclostridium</taxon>
    </lineage>
</organism>
<dbReference type="PANTHER" id="PTHR34220">
    <property type="entry name" value="SENSOR HISTIDINE KINASE YPDA"/>
    <property type="match status" value="1"/>
</dbReference>
<keyword evidence="5" id="KW-0812">Transmembrane</keyword>
<evidence type="ECO:0000256" key="6">
    <source>
        <dbReference type="ARBA" id="ARBA00022741"/>
    </source>
</evidence>
<keyword evidence="8" id="KW-0067">ATP-binding</keyword>
<gene>
    <name evidence="12" type="ORF">EHE19_005770</name>
</gene>
<dbReference type="GO" id="GO:0005886">
    <property type="term" value="C:plasma membrane"/>
    <property type="evidence" value="ECO:0007669"/>
    <property type="project" value="UniProtKB-SubCell"/>
</dbReference>
<dbReference type="SMART" id="SM00387">
    <property type="entry name" value="HATPase_c"/>
    <property type="match status" value="1"/>
</dbReference>
<keyword evidence="11" id="KW-0472">Membrane</keyword>
<keyword evidence="13" id="KW-1185">Reference proteome</keyword>
<evidence type="ECO:0000256" key="2">
    <source>
        <dbReference type="ARBA" id="ARBA00022475"/>
    </source>
</evidence>
<proteinExistence type="predicted"/>
<keyword evidence="6" id="KW-0547">Nucleotide-binding</keyword>
<evidence type="ECO:0000256" key="10">
    <source>
        <dbReference type="ARBA" id="ARBA00023012"/>
    </source>
</evidence>
<dbReference type="GO" id="GO:0005524">
    <property type="term" value="F:ATP binding"/>
    <property type="evidence" value="ECO:0007669"/>
    <property type="project" value="UniProtKB-KW"/>
</dbReference>
<dbReference type="EMBL" id="CP061336">
    <property type="protein sequence ID" value="QNU67950.1"/>
    <property type="molecule type" value="Genomic_DNA"/>
</dbReference>
<comment type="subcellular location">
    <subcellularLocation>
        <location evidence="1">Cell membrane</location>
        <topology evidence="1">Multi-pass membrane protein</topology>
    </subcellularLocation>
</comment>
<dbReference type="RefSeq" id="WP_137698209.1">
    <property type="nucleotide sequence ID" value="NZ_CP061336.1"/>
</dbReference>
<keyword evidence="10" id="KW-0902">Two-component regulatory system</keyword>
<dbReference type="Gene3D" id="3.30.450.20">
    <property type="entry name" value="PAS domain"/>
    <property type="match status" value="1"/>
</dbReference>
<dbReference type="Proteomes" id="UP000306409">
    <property type="component" value="Chromosome"/>
</dbReference>
<keyword evidence="7 12" id="KW-0418">Kinase</keyword>
<dbReference type="Gene3D" id="3.30.565.10">
    <property type="entry name" value="Histidine kinase-like ATPase, C-terminal domain"/>
    <property type="match status" value="1"/>
</dbReference>
<dbReference type="InterPro" id="IPR036890">
    <property type="entry name" value="HATPase_C_sf"/>
</dbReference>